<dbReference type="Proteomes" id="UP001642260">
    <property type="component" value="Unassembled WGS sequence"/>
</dbReference>
<dbReference type="Pfam" id="PF00954">
    <property type="entry name" value="S_locus_glycop"/>
    <property type="match status" value="1"/>
</dbReference>
<gene>
    <name evidence="4" type="ORF">ERUC_LOCUS3355</name>
</gene>
<name>A0ABC8J3J4_ERUVS</name>
<reference evidence="4 5" key="1">
    <citation type="submission" date="2022-03" db="EMBL/GenBank/DDBJ databases">
        <authorList>
            <person name="Macdonald S."/>
            <person name="Ahmed S."/>
            <person name="Newling K."/>
        </authorList>
    </citation>
    <scope>NUCLEOTIDE SEQUENCE [LARGE SCALE GENOMIC DNA]</scope>
</reference>
<proteinExistence type="predicted"/>
<sequence length="183" mass="21467">MTLYVDVSQSKMFLAYTLLPDIKLGYNLKTGINRFLTSWKSSDDPSSGDYSYKLEHRRLPEFYLLQGDVREHRSSPWNGIQFNGIPEDQRLSYMVYNFIENIEEVAYTFQMTNNSFYSRLRRSSTGYFQRLTWAPSSVQWALRIALSGCKRRTQLSCRGDGFTRVKNMKFQKLLWLSSTGILM</sequence>
<evidence type="ECO:0000256" key="2">
    <source>
        <dbReference type="ARBA" id="ARBA00023157"/>
    </source>
</evidence>
<evidence type="ECO:0000256" key="1">
    <source>
        <dbReference type="ARBA" id="ARBA00022729"/>
    </source>
</evidence>
<protein>
    <recommendedName>
        <fullName evidence="3">S-locus glycoprotein domain-containing protein</fullName>
    </recommendedName>
</protein>
<dbReference type="EMBL" id="CAKOAT010058377">
    <property type="protein sequence ID" value="CAH8303215.1"/>
    <property type="molecule type" value="Genomic_DNA"/>
</dbReference>
<evidence type="ECO:0000313" key="5">
    <source>
        <dbReference type="Proteomes" id="UP001642260"/>
    </source>
</evidence>
<evidence type="ECO:0000313" key="4">
    <source>
        <dbReference type="EMBL" id="CAH8303215.1"/>
    </source>
</evidence>
<dbReference type="InterPro" id="IPR000858">
    <property type="entry name" value="S_locus_glycoprot_dom"/>
</dbReference>
<keyword evidence="2" id="KW-1015">Disulfide bond</keyword>
<organism evidence="4 5">
    <name type="scientific">Eruca vesicaria subsp. sativa</name>
    <name type="common">Garden rocket</name>
    <name type="synonym">Eruca sativa</name>
    <dbReference type="NCBI Taxonomy" id="29727"/>
    <lineage>
        <taxon>Eukaryota</taxon>
        <taxon>Viridiplantae</taxon>
        <taxon>Streptophyta</taxon>
        <taxon>Embryophyta</taxon>
        <taxon>Tracheophyta</taxon>
        <taxon>Spermatophyta</taxon>
        <taxon>Magnoliopsida</taxon>
        <taxon>eudicotyledons</taxon>
        <taxon>Gunneridae</taxon>
        <taxon>Pentapetalae</taxon>
        <taxon>rosids</taxon>
        <taxon>malvids</taxon>
        <taxon>Brassicales</taxon>
        <taxon>Brassicaceae</taxon>
        <taxon>Brassiceae</taxon>
        <taxon>Eruca</taxon>
    </lineage>
</organism>
<feature type="domain" description="S-locus glycoprotein" evidence="3">
    <location>
        <begin position="73"/>
        <end position="144"/>
    </location>
</feature>
<evidence type="ECO:0000259" key="3">
    <source>
        <dbReference type="Pfam" id="PF00954"/>
    </source>
</evidence>
<keyword evidence="1" id="KW-0732">Signal</keyword>
<keyword evidence="5" id="KW-1185">Reference proteome</keyword>
<accession>A0ABC8J3J4</accession>
<dbReference type="AlphaFoldDB" id="A0ABC8J3J4"/>
<comment type="caution">
    <text evidence="4">The sequence shown here is derived from an EMBL/GenBank/DDBJ whole genome shotgun (WGS) entry which is preliminary data.</text>
</comment>
<dbReference type="PANTHER" id="PTHR32444">
    <property type="entry name" value="BULB-TYPE LECTIN DOMAIN-CONTAINING PROTEIN"/>
    <property type="match status" value="1"/>
</dbReference>
<dbReference type="PANTHER" id="PTHR32444:SF251">
    <property type="entry name" value="INACTIVE G-TYPE LECTIN S-RECEPTOR-LIKE SERINE_THREONINE-PROTEIN KINASE SRK-RELATED"/>
    <property type="match status" value="1"/>
</dbReference>